<dbReference type="Pfam" id="PF00076">
    <property type="entry name" value="RRM_1"/>
    <property type="match status" value="1"/>
</dbReference>
<dbReference type="GO" id="GO:0003723">
    <property type="term" value="F:RNA binding"/>
    <property type="evidence" value="ECO:0007669"/>
    <property type="project" value="InterPro"/>
</dbReference>
<comment type="caution">
    <text evidence="2">The sequence shown here is derived from an EMBL/GenBank/DDBJ whole genome shotgun (WGS) entry which is preliminary data.</text>
</comment>
<evidence type="ECO:0000259" key="1">
    <source>
        <dbReference type="Pfam" id="PF00076"/>
    </source>
</evidence>
<evidence type="ECO:0000313" key="2">
    <source>
        <dbReference type="EMBL" id="OMO82948.1"/>
    </source>
</evidence>
<proteinExistence type="predicted"/>
<name>A0A1R3IK29_9ROSI</name>
<dbReference type="EMBL" id="AWUE01018054">
    <property type="protein sequence ID" value="OMO82948.1"/>
    <property type="molecule type" value="Genomic_DNA"/>
</dbReference>
<reference evidence="3" key="1">
    <citation type="submission" date="2013-09" db="EMBL/GenBank/DDBJ databases">
        <title>Corchorus olitorius genome sequencing.</title>
        <authorList>
            <person name="Alam M."/>
            <person name="Haque M.S."/>
            <person name="Islam M.S."/>
            <person name="Emdad E.M."/>
            <person name="Islam M.M."/>
            <person name="Ahmed B."/>
            <person name="Halim A."/>
            <person name="Hossen Q.M.M."/>
            <person name="Hossain M.Z."/>
            <person name="Ahmed R."/>
            <person name="Khan M.M."/>
            <person name="Islam R."/>
            <person name="Rashid M.M."/>
            <person name="Khan S.A."/>
            <person name="Rahman M.S."/>
            <person name="Alam M."/>
            <person name="Yahiya A.S."/>
            <person name="Khan M.S."/>
            <person name="Azam M.S."/>
            <person name="Haque T."/>
            <person name="Lashkar M.Z.H."/>
            <person name="Akhand A.I."/>
            <person name="Morshed G."/>
            <person name="Roy S."/>
            <person name="Uddin K.S."/>
            <person name="Rabeya T."/>
            <person name="Hossain A.S."/>
            <person name="Chowdhury A."/>
            <person name="Snigdha A.R."/>
            <person name="Mortoza M.S."/>
            <person name="Matin S.A."/>
            <person name="Hoque S.M.E."/>
            <person name="Islam M.K."/>
            <person name="Roy D.K."/>
            <person name="Haider R."/>
            <person name="Moosa M.M."/>
            <person name="Elias S.M."/>
            <person name="Hasan A.M."/>
            <person name="Jahan S."/>
            <person name="Shafiuddin M."/>
            <person name="Mahmood N."/>
            <person name="Shommy N.S."/>
        </authorList>
    </citation>
    <scope>NUCLEOTIDE SEQUENCE [LARGE SCALE GENOMIC DNA]</scope>
    <source>
        <strain evidence="3">cv. O-4</strain>
    </source>
</reference>
<dbReference type="Proteomes" id="UP000187203">
    <property type="component" value="Unassembled WGS sequence"/>
</dbReference>
<accession>A0A1R3IK29</accession>
<feature type="domain" description="RRM" evidence="1">
    <location>
        <begin position="174"/>
        <end position="199"/>
    </location>
</feature>
<dbReference type="STRING" id="93759.A0A1R3IK29"/>
<dbReference type="InterPro" id="IPR000504">
    <property type="entry name" value="RRM_dom"/>
</dbReference>
<dbReference type="SUPFAM" id="SSF54928">
    <property type="entry name" value="RNA-binding domain, RBD"/>
    <property type="match status" value="1"/>
</dbReference>
<keyword evidence="3" id="KW-1185">Reference proteome</keyword>
<evidence type="ECO:0000313" key="3">
    <source>
        <dbReference type="Proteomes" id="UP000187203"/>
    </source>
</evidence>
<sequence>MGFDGGWWLQSFKLNVLGVLDSTLHIWKKKSFIIKERETDHGGRESEENVAIAGQSTILRPFKIAWPAFLRLHQVRPDLRQNFFLKKSEDIAAIARKLVISRSSPSRFVAFSPNLSKISLDLTRFEEFSRKNVSIFHAVTKSGQNLARFDKIRRVQQNLMLCFDIFQVGVWVARRPQGYAFVEFDDRRDAIDAICELDG</sequence>
<dbReference type="InterPro" id="IPR035979">
    <property type="entry name" value="RBD_domain_sf"/>
</dbReference>
<gene>
    <name evidence="2" type="ORF">COLO4_22760</name>
</gene>
<dbReference type="OrthoDB" id="5970at2759"/>
<dbReference type="Gene3D" id="3.30.70.330">
    <property type="match status" value="1"/>
</dbReference>
<protein>
    <recommendedName>
        <fullName evidence="1">RRM domain-containing protein</fullName>
    </recommendedName>
</protein>
<organism evidence="2 3">
    <name type="scientific">Corchorus olitorius</name>
    <dbReference type="NCBI Taxonomy" id="93759"/>
    <lineage>
        <taxon>Eukaryota</taxon>
        <taxon>Viridiplantae</taxon>
        <taxon>Streptophyta</taxon>
        <taxon>Embryophyta</taxon>
        <taxon>Tracheophyta</taxon>
        <taxon>Spermatophyta</taxon>
        <taxon>Magnoliopsida</taxon>
        <taxon>eudicotyledons</taxon>
        <taxon>Gunneridae</taxon>
        <taxon>Pentapetalae</taxon>
        <taxon>rosids</taxon>
        <taxon>malvids</taxon>
        <taxon>Malvales</taxon>
        <taxon>Malvaceae</taxon>
        <taxon>Grewioideae</taxon>
        <taxon>Apeibeae</taxon>
        <taxon>Corchorus</taxon>
    </lineage>
</organism>
<dbReference type="AlphaFoldDB" id="A0A1R3IK29"/>
<dbReference type="InterPro" id="IPR012677">
    <property type="entry name" value="Nucleotide-bd_a/b_plait_sf"/>
</dbReference>